<organism evidence="2">
    <name type="scientific">Magnetococcus massalia (strain MO-1)</name>
    <dbReference type="NCBI Taxonomy" id="451514"/>
    <lineage>
        <taxon>Bacteria</taxon>
        <taxon>Pseudomonadati</taxon>
        <taxon>Pseudomonadota</taxon>
        <taxon>Magnetococcia</taxon>
        <taxon>Magnetococcales</taxon>
        <taxon>Magnetococcaceae</taxon>
        <taxon>Magnetococcus</taxon>
    </lineage>
</organism>
<reference evidence="2" key="1">
    <citation type="submission" date="2015-04" db="EMBL/GenBank/DDBJ databases">
        <authorList>
            <person name="Syromyatnikov M.Y."/>
            <person name="Popov V.N."/>
        </authorList>
    </citation>
    <scope>NUCLEOTIDE SEQUENCE</scope>
    <source>
        <strain evidence="2">MO-1</strain>
    </source>
</reference>
<feature type="chain" id="PRO_5012571533" description="VWFA domain-containing protein" evidence="1">
    <location>
        <begin position="46"/>
        <end position="899"/>
    </location>
</feature>
<sequence length="899" mass="99913">MTSRCDNPKQSAAIRLPMQKWGRRLGVAIAMAGLSLLSVAPSAQAATSERASGSCQSYDFKPFYHKQTLKWAGLVRVTRHQTPLYSAANGNKSKLKLTFNQQAEVLAESPKRLKIRTFAYGKIPESTGWVSRKDLLCNNKPIKGVSGLEMKFFIRTGTTVRDGGKEPPTVTVFSDPALKQCIGGKGNCRTGASRFHMYFVFDRQGSSVLLADRYRLEDDDKLLGWVKMKDGFIWNNAFGLRPAETLQSPDGSGIGTICSYTRLDDAVSRNPSTCSPVEGGNEWFRSTTRVPVLDLVDSKGRHVSPDQHATSEDERRFFKVALARPGLVGRPLGDGRIAIDAGLAKQILPEMKSLSSKKNVDIFFLLDATASLEAVIDAVRGTAKRRGVIQEIIHRLKQVPGFKGTQFRFGFRVYRDPYADGFKPGPGDGVGEGYALPKTCTMDADAQQQEFVRFQQAISRVEVTSNDTADDYEENVYGGLKQALAKDMQSCGDHLKILFVIGDNGYKTRMVGVKNGRLVTVNKYKQKVTKGGLVKLLRGSDVSGAKENTIVPFFIQTPRRSDRAKHPVAYNRAYRRFETQAKAILNDSLPLKSMTGQHFFRMGEEKMVGRLTSQVARLSSSSLIDEIILDIRGGAALSTVIDRLRRERVDIPGVYWHILEKGACGELGKQCHNRIYDTTLTGYIEADESVVEELWVSSSALSSWIRILSGFEGYFELPEPQLRKALISAMILGLQQEIRRPPIDVSGETPAQYAQRRGGLPVRRHSPLLSYNVNALSAENVKRDRKGRLLVVDPEGGLIKDARGMMIPAVPICELRRLALWAIKSKEMLEIIERDTIKPMYEGGQYNNQRCPDATANGRALVRISGPIKSEALGPTKEYRFGHSFGGRRGYWIPQEFLP</sequence>
<proteinExistence type="predicted"/>
<keyword evidence="1" id="KW-0732">Signal</keyword>
<evidence type="ECO:0008006" key="3">
    <source>
        <dbReference type="Google" id="ProtNLM"/>
    </source>
</evidence>
<dbReference type="InterPro" id="IPR036465">
    <property type="entry name" value="vWFA_dom_sf"/>
</dbReference>
<protein>
    <recommendedName>
        <fullName evidence="3">VWFA domain-containing protein</fullName>
    </recommendedName>
</protein>
<dbReference type="Gene3D" id="3.40.50.410">
    <property type="entry name" value="von Willebrand factor, type A domain"/>
    <property type="match status" value="1"/>
</dbReference>
<dbReference type="AlphaFoldDB" id="A0A1S7LBX5"/>
<feature type="signal peptide" evidence="1">
    <location>
        <begin position="1"/>
        <end position="45"/>
    </location>
</feature>
<gene>
    <name evidence="2" type="ORF">MAGMO_0024</name>
</gene>
<evidence type="ECO:0000313" key="2">
    <source>
        <dbReference type="EMBL" id="CRH04240.1"/>
    </source>
</evidence>
<dbReference type="EMBL" id="LO017727">
    <property type="protein sequence ID" value="CRH04240.1"/>
    <property type="molecule type" value="Genomic_DNA"/>
</dbReference>
<accession>A0A1S7LBX5</accession>
<name>A0A1S7LBX5_MAGMO</name>
<evidence type="ECO:0000256" key="1">
    <source>
        <dbReference type="SAM" id="SignalP"/>
    </source>
</evidence>